<accession>A0A1A8BFN9</accession>
<dbReference type="EMBL" id="HADZ01001510">
    <property type="protein sequence ID" value="SBP65451.1"/>
    <property type="molecule type" value="Transcribed_RNA"/>
</dbReference>
<feature type="non-terminal residue" evidence="2">
    <location>
        <position position="1"/>
    </location>
</feature>
<sequence length="70" mass="8069">RQSQRHGRLEEETLRKSHGGWRAEPNFYARTKSHLRVAEGGGEDGEESFQEHLSRRRKTADTLHQCPGRG</sequence>
<dbReference type="AlphaFoldDB" id="A0A1A8BFN9"/>
<feature type="region of interest" description="Disordered" evidence="1">
    <location>
        <begin position="1"/>
        <end position="70"/>
    </location>
</feature>
<reference evidence="2" key="1">
    <citation type="submission" date="2016-05" db="EMBL/GenBank/DDBJ databases">
        <authorList>
            <person name="Lavstsen T."/>
            <person name="Jespersen J.S."/>
        </authorList>
    </citation>
    <scope>NUCLEOTIDE SEQUENCE</scope>
    <source>
        <tissue evidence="2">Brain</tissue>
    </source>
</reference>
<reference evidence="2" key="2">
    <citation type="submission" date="2016-06" db="EMBL/GenBank/DDBJ databases">
        <title>The genome of a short-lived fish provides insights into sex chromosome evolution and the genetic control of aging.</title>
        <authorList>
            <person name="Reichwald K."/>
            <person name="Felder M."/>
            <person name="Petzold A."/>
            <person name="Koch P."/>
            <person name="Groth M."/>
            <person name="Platzer M."/>
        </authorList>
    </citation>
    <scope>NUCLEOTIDE SEQUENCE</scope>
    <source>
        <tissue evidence="2">Brain</tissue>
    </source>
</reference>
<name>A0A1A8BFN9_NOTKA</name>
<protein>
    <submittedName>
        <fullName evidence="2">Uncharacterized protein</fullName>
    </submittedName>
</protein>
<proteinExistence type="predicted"/>
<evidence type="ECO:0000256" key="1">
    <source>
        <dbReference type="SAM" id="MobiDB-lite"/>
    </source>
</evidence>
<evidence type="ECO:0000313" key="2">
    <source>
        <dbReference type="EMBL" id="SBP65451.1"/>
    </source>
</evidence>
<gene>
    <name evidence="2" type="primary">Nfu_g_1_008412</name>
</gene>
<feature type="non-terminal residue" evidence="2">
    <location>
        <position position="70"/>
    </location>
</feature>
<organism evidence="2">
    <name type="scientific">Nothobranchius kadleci</name>
    <name type="common">African annual killifish</name>
    <dbReference type="NCBI Taxonomy" id="1051664"/>
    <lineage>
        <taxon>Eukaryota</taxon>
        <taxon>Metazoa</taxon>
        <taxon>Chordata</taxon>
        <taxon>Craniata</taxon>
        <taxon>Vertebrata</taxon>
        <taxon>Euteleostomi</taxon>
        <taxon>Actinopterygii</taxon>
        <taxon>Neopterygii</taxon>
        <taxon>Teleostei</taxon>
        <taxon>Neoteleostei</taxon>
        <taxon>Acanthomorphata</taxon>
        <taxon>Ovalentaria</taxon>
        <taxon>Atherinomorphae</taxon>
        <taxon>Cyprinodontiformes</taxon>
        <taxon>Nothobranchiidae</taxon>
        <taxon>Nothobranchius</taxon>
    </lineage>
</organism>